<dbReference type="Gene3D" id="3.30.470.160">
    <property type="entry name" value="Inositol polyphosphate kinase"/>
    <property type="match status" value="1"/>
</dbReference>
<dbReference type="VEuPathDB" id="FungiDB:H257_02762"/>
<dbReference type="AlphaFoldDB" id="A0A425CYJ2"/>
<evidence type="ECO:0000256" key="9">
    <source>
        <dbReference type="ARBA" id="ARBA00023069"/>
    </source>
</evidence>
<dbReference type="PANTHER" id="PTHR20931">
    <property type="entry name" value="TETRATRICOPEPTIDE REPEAT PROTEIN 30"/>
    <property type="match status" value="1"/>
</dbReference>
<dbReference type="GO" id="GO:0120170">
    <property type="term" value="F:intraciliary transport particle B binding"/>
    <property type="evidence" value="ECO:0007669"/>
    <property type="project" value="TreeGrafter"/>
</dbReference>
<sequence>MVVRMHLASTRDLEASTGIPKSNLARWVQQAHQLLNVNGPLKRYNLDGAGRPVEIPDSAALESFMHKLRDAERALTSTHLVNFLKRNNRTWLATYLAEKNCGYQSLLKLLQRFCHRHGFTRQKPARSKKSQVELATTRATFAADFDKAFDGFASDSIINVDETGMTYDMPPNAIWSVRGGIAKIATGEKHSYRMTAVLAVRANGEKLPILFSMCGKPGGDIEKGEFDSFPVGHHYAVQESAWMDSGVWAIYLRKVLKPQIRQPSVLLLDNFEPHVSKKGHKIASEEVGCVVAAISPNATSVVQPLDVGIMAPFKRHLRSLWLEEEIIEGSDSKEDVDLMTVPAQQKRLTMILRGSYTSTVYGHIRDQKYDEAVRILQIELQNHPCSRAALSLLGYCFYHMQSFHNAVSMYEQLCKLFPDIEDYHLYYAQALYKVRSLNFSLDLTSLSLSWVLRRQVALLRAAVYYEQNDIKATQSILDQCLRDDPTTIVFDGAIDFKEGRFEEAKKKFGDAMNVLGESNSDVKSVRNSTVLRETALVEAFNLKAAIEYDMKNFKVSLHNFGLMNMDVDPNSGFKKLNFLLQNPPFPVETFSNLLILYMKHGFHDLMADVLAENTHLTFQLLSKDFFEFVDASVTLQTSPEEAYRKYDDLATKHVDVLRKLTQKIQAARIAQSNDEIKLSLKAYDDALEDFMPAEELLRSIEREEEEEATRDPDKRLFHLCIVNLVIGTLYCSKARVIKRMFLKLRGLKVYQGRVLKPFQNKNRGETELAFYERLASSSPRIPYFPSFHGVIELPSSSSDLRRYLQLENLVGGMTHPCIMDIKIGTQSYEPSASPDKIALEAAKCPLQATLGFRLQGIKVFWDATQRYHEYDKHYFRALDTIEAIEESLLRFFEGGERPSIPNQSQQPPRRTGSRSPHVAARADRVHHLDAIRAWIAVQTEFHFIASSLLFVYDASNAGAVDVRLIDFAHVQFDQSTVDVGVLTGIDAVIAMFRRLLESIELPASLRDAMPVDGESPTN</sequence>
<dbReference type="VEuPathDB" id="FungiDB:H257_02763"/>
<proteinExistence type="inferred from homology"/>
<evidence type="ECO:0000256" key="2">
    <source>
        <dbReference type="ARBA" id="ARBA00007374"/>
    </source>
</evidence>
<reference evidence="13" key="1">
    <citation type="submission" date="2018-07" db="EMBL/GenBank/DDBJ databases">
        <title>Annotation of Aphanomyces astaci genome assembly.</title>
        <authorList>
            <person name="Studholme D.J."/>
        </authorList>
    </citation>
    <scope>NUCLEOTIDE SEQUENCE [LARGE SCALE GENOMIC DNA]</scope>
    <source>
        <strain evidence="13">Pc</strain>
    </source>
</reference>
<dbReference type="SUPFAM" id="SSF56104">
    <property type="entry name" value="SAICAR synthase-like"/>
    <property type="match status" value="1"/>
</dbReference>
<dbReference type="Pfam" id="PF03770">
    <property type="entry name" value="IPK"/>
    <property type="match status" value="1"/>
</dbReference>
<dbReference type="Pfam" id="PF03184">
    <property type="entry name" value="DDE_1"/>
    <property type="match status" value="1"/>
</dbReference>
<keyword evidence="14" id="KW-1185">Reference proteome</keyword>
<dbReference type="InterPro" id="IPR039941">
    <property type="entry name" value="TT30"/>
</dbReference>
<comment type="similarity">
    <text evidence="3">Belongs to the TTC30/dfy-1/fleer family.</text>
</comment>
<keyword evidence="6" id="KW-0418">Kinase</keyword>
<organism evidence="13 14">
    <name type="scientific">Aphanomyces astaci</name>
    <name type="common">Crayfish plague agent</name>
    <dbReference type="NCBI Taxonomy" id="112090"/>
    <lineage>
        <taxon>Eukaryota</taxon>
        <taxon>Sar</taxon>
        <taxon>Stramenopiles</taxon>
        <taxon>Oomycota</taxon>
        <taxon>Saprolegniomycetes</taxon>
        <taxon>Saprolegniales</taxon>
        <taxon>Verrucalvaceae</taxon>
        <taxon>Aphanomyces</taxon>
    </lineage>
</organism>
<evidence type="ECO:0000256" key="1">
    <source>
        <dbReference type="ARBA" id="ARBA00004138"/>
    </source>
</evidence>
<evidence type="ECO:0000256" key="3">
    <source>
        <dbReference type="ARBA" id="ARBA00009522"/>
    </source>
</evidence>
<evidence type="ECO:0000256" key="6">
    <source>
        <dbReference type="ARBA" id="ARBA00022777"/>
    </source>
</evidence>
<dbReference type="InterPro" id="IPR038286">
    <property type="entry name" value="IPK_sf"/>
</dbReference>
<evidence type="ECO:0000313" key="13">
    <source>
        <dbReference type="EMBL" id="RQM22051.1"/>
    </source>
</evidence>
<dbReference type="GO" id="GO:0032958">
    <property type="term" value="P:inositol phosphate biosynthetic process"/>
    <property type="evidence" value="ECO:0007669"/>
    <property type="project" value="InterPro"/>
</dbReference>
<dbReference type="SUPFAM" id="SSF48452">
    <property type="entry name" value="TPR-like"/>
    <property type="match status" value="1"/>
</dbReference>
<keyword evidence="7" id="KW-0970">Cilium biogenesis/degradation</keyword>
<dbReference type="GO" id="GO:0030992">
    <property type="term" value="C:intraciliary transport particle B"/>
    <property type="evidence" value="ECO:0007669"/>
    <property type="project" value="TreeGrafter"/>
</dbReference>
<dbReference type="InterPro" id="IPR011990">
    <property type="entry name" value="TPR-like_helical_dom_sf"/>
</dbReference>
<dbReference type="Pfam" id="PF13174">
    <property type="entry name" value="TPR_6"/>
    <property type="match status" value="1"/>
</dbReference>
<evidence type="ECO:0000256" key="10">
    <source>
        <dbReference type="ARBA" id="ARBA00023273"/>
    </source>
</evidence>
<dbReference type="GO" id="GO:0005879">
    <property type="term" value="C:axonemal microtubule"/>
    <property type="evidence" value="ECO:0007669"/>
    <property type="project" value="TreeGrafter"/>
</dbReference>
<keyword evidence="4" id="KW-0808">Transferase</keyword>
<dbReference type="Proteomes" id="UP000284702">
    <property type="component" value="Unassembled WGS sequence"/>
</dbReference>
<dbReference type="VEuPathDB" id="FungiDB:H257_03307"/>
<keyword evidence="8" id="KW-0802">TPR repeat</keyword>
<evidence type="ECO:0000256" key="7">
    <source>
        <dbReference type="ARBA" id="ARBA00022794"/>
    </source>
</evidence>
<dbReference type="GO" id="GO:0003676">
    <property type="term" value="F:nucleic acid binding"/>
    <property type="evidence" value="ECO:0007669"/>
    <property type="project" value="InterPro"/>
</dbReference>
<evidence type="ECO:0000256" key="5">
    <source>
        <dbReference type="ARBA" id="ARBA00022737"/>
    </source>
</evidence>
<feature type="domain" description="DDE-1" evidence="12">
    <location>
        <begin position="194"/>
        <end position="346"/>
    </location>
</feature>
<dbReference type="EMBL" id="MZMZ02003301">
    <property type="protein sequence ID" value="RQM22051.1"/>
    <property type="molecule type" value="Genomic_DNA"/>
</dbReference>
<evidence type="ECO:0000313" key="14">
    <source>
        <dbReference type="Proteomes" id="UP000284702"/>
    </source>
</evidence>
<dbReference type="Gene3D" id="1.25.40.10">
    <property type="entry name" value="Tetratricopeptide repeat domain"/>
    <property type="match status" value="1"/>
</dbReference>
<evidence type="ECO:0000259" key="12">
    <source>
        <dbReference type="Pfam" id="PF03184"/>
    </source>
</evidence>
<dbReference type="InterPro" id="IPR019734">
    <property type="entry name" value="TPR_rpt"/>
</dbReference>
<evidence type="ECO:0000256" key="8">
    <source>
        <dbReference type="ARBA" id="ARBA00022803"/>
    </source>
</evidence>
<dbReference type="PANTHER" id="PTHR20931:SF0">
    <property type="entry name" value="TETRATRICOPEPTIDE REPEAT PROTEIN 30"/>
    <property type="match status" value="1"/>
</dbReference>
<comment type="subcellular location">
    <subcellularLocation>
        <location evidence="1">Cell projection</location>
        <location evidence="1">Cilium</location>
    </subcellularLocation>
</comment>
<keyword evidence="5" id="KW-0677">Repeat</keyword>
<keyword evidence="10" id="KW-0966">Cell projection</keyword>
<comment type="caution">
    <text evidence="13">The sequence shown here is derived from an EMBL/GenBank/DDBJ whole genome shotgun (WGS) entry which is preliminary data.</text>
</comment>
<dbReference type="GO" id="GO:0016301">
    <property type="term" value="F:kinase activity"/>
    <property type="evidence" value="ECO:0007669"/>
    <property type="project" value="UniProtKB-KW"/>
</dbReference>
<evidence type="ECO:0000256" key="11">
    <source>
        <dbReference type="SAM" id="MobiDB-lite"/>
    </source>
</evidence>
<protein>
    <recommendedName>
        <fullName evidence="12">DDE-1 domain-containing protein</fullName>
    </recommendedName>
</protein>
<evidence type="ECO:0000256" key="4">
    <source>
        <dbReference type="ARBA" id="ARBA00022679"/>
    </source>
</evidence>
<dbReference type="GO" id="GO:0042073">
    <property type="term" value="P:intraciliary transport"/>
    <property type="evidence" value="ECO:0007669"/>
    <property type="project" value="TreeGrafter"/>
</dbReference>
<keyword evidence="9" id="KW-0969">Cilium</keyword>
<name>A0A425CYJ2_APHAT</name>
<feature type="region of interest" description="Disordered" evidence="11">
    <location>
        <begin position="896"/>
        <end position="917"/>
    </location>
</feature>
<dbReference type="InterPro" id="IPR005522">
    <property type="entry name" value="IPK"/>
</dbReference>
<comment type="similarity">
    <text evidence="2">Belongs to the inositol phosphokinase (IPK) family.</text>
</comment>
<gene>
    <name evidence="13" type="ORF">B5M09_009111</name>
</gene>
<dbReference type="InterPro" id="IPR004875">
    <property type="entry name" value="DDE_SF_endonuclease_dom"/>
</dbReference>
<accession>A0A425CYJ2</accession>